<evidence type="ECO:0000313" key="1">
    <source>
        <dbReference type="EMBL" id="MEY8635157.1"/>
    </source>
</evidence>
<keyword evidence="2" id="KW-1185">Reference proteome</keyword>
<evidence type="ECO:0000313" key="2">
    <source>
        <dbReference type="Proteomes" id="UP001565219"/>
    </source>
</evidence>
<reference evidence="1 2" key="1">
    <citation type="submission" date="2024-03" db="EMBL/GenBank/DDBJ databases">
        <title>Mouse gut bacterial collection (mGBC) of GemPharmatech.</title>
        <authorList>
            <person name="He Y."/>
            <person name="Dong L."/>
            <person name="Wu D."/>
            <person name="Gao X."/>
            <person name="Lin Z."/>
        </authorList>
    </citation>
    <scope>NUCLEOTIDE SEQUENCE [LARGE SCALE GENOMIC DNA]</scope>
    <source>
        <strain evidence="1 2">32-10</strain>
    </source>
</reference>
<gene>
    <name evidence="1" type="ORF">AALG99_16885</name>
</gene>
<protein>
    <submittedName>
        <fullName evidence="1">Uncharacterized protein</fullName>
    </submittedName>
</protein>
<accession>A0ABV4DKV2</accession>
<sequence length="58" mass="6904">MEYTDEPWNMDKMYQEHICRWVNRDICSPAGFETYDHPCALLEEDMKRVGIVRKGTGH</sequence>
<dbReference type="Proteomes" id="UP001565219">
    <property type="component" value="Unassembled WGS sequence"/>
</dbReference>
<name>A0ABV4DKV2_9FIRM</name>
<dbReference type="EMBL" id="JBCLTR010000040">
    <property type="protein sequence ID" value="MEY8635157.1"/>
    <property type="molecule type" value="Genomic_DNA"/>
</dbReference>
<dbReference type="RefSeq" id="WP_235824667.1">
    <property type="nucleotide sequence ID" value="NZ_BAABXW010000001.1"/>
</dbReference>
<proteinExistence type="predicted"/>
<comment type="caution">
    <text evidence="1">The sequence shown here is derived from an EMBL/GenBank/DDBJ whole genome shotgun (WGS) entry which is preliminary data.</text>
</comment>
<organism evidence="1 2">
    <name type="scientific">Anaerostipes hominis</name>
    <name type="common">ex Lee et al. 2021</name>
    <dbReference type="NCBI Taxonomy" id="2025494"/>
    <lineage>
        <taxon>Bacteria</taxon>
        <taxon>Bacillati</taxon>
        <taxon>Bacillota</taxon>
        <taxon>Clostridia</taxon>
        <taxon>Lachnospirales</taxon>
        <taxon>Lachnospiraceae</taxon>
        <taxon>Anaerostipes</taxon>
    </lineage>
</organism>